<gene>
    <name evidence="8" type="primary">palm2akap2</name>
</gene>
<evidence type="ECO:0000256" key="3">
    <source>
        <dbReference type="ARBA" id="ARBA00022553"/>
    </source>
</evidence>
<keyword evidence="9" id="KW-1185">Reference proteome</keyword>
<keyword evidence="5" id="KW-0472">Membrane</keyword>
<dbReference type="GeneTree" id="ENSGT00940000161837"/>
<sequence length="371" mass="42273">MAEAELHKERLQALAEKRKLQAKIQEMRRQMEDLILQLQHLKSKAVREQWLLQGTSAVTLENSEERKREADQDELKVKKLEDTIHRLERKVELLENEECEISAKEQMLRERLQEMEKSAEYVQKSLHKEDGAVPTMETNVQTDRKTGDINIVFASALSPEDAHQHSMKINDDEYKVFNEVLSEGSAMLGNNNNSWNSSAEDNIMQPISKCHDQKTASSYLMLNEQTVYEEIAPGTMLESEQKVDVRYSRSGSDLQVPEMPEVSSMKHITMIPLGYHCVENKGETQTFLGFNDTIKADIVHIDDDDDERTSLREKTVTDVSTMGGNAAELVSGQCLQNTTELSTELKNETLEKELPAAGNRRNQDCHCCNVM</sequence>
<dbReference type="GO" id="GO:0008360">
    <property type="term" value="P:regulation of cell shape"/>
    <property type="evidence" value="ECO:0007669"/>
    <property type="project" value="InterPro"/>
</dbReference>
<keyword evidence="2" id="KW-1003">Cell membrane</keyword>
<keyword evidence="6" id="KW-0449">Lipoprotein</keyword>
<dbReference type="Proteomes" id="UP000694397">
    <property type="component" value="Chromosome 5"/>
</dbReference>
<reference evidence="8" key="3">
    <citation type="submission" date="2025-09" db="UniProtKB">
        <authorList>
            <consortium name="Ensembl"/>
        </authorList>
    </citation>
    <scope>IDENTIFICATION</scope>
</reference>
<dbReference type="Ensembl" id="ENSSFOT00015005247.2">
    <property type="protein sequence ID" value="ENSSFOP00015005162.1"/>
    <property type="gene ID" value="ENSSFOG00015003393.2"/>
</dbReference>
<organism evidence="8 9">
    <name type="scientific">Scleropages formosus</name>
    <name type="common">Asian bonytongue</name>
    <name type="synonym">Osteoglossum formosum</name>
    <dbReference type="NCBI Taxonomy" id="113540"/>
    <lineage>
        <taxon>Eukaryota</taxon>
        <taxon>Metazoa</taxon>
        <taxon>Chordata</taxon>
        <taxon>Craniata</taxon>
        <taxon>Vertebrata</taxon>
        <taxon>Euteleostomi</taxon>
        <taxon>Actinopterygii</taxon>
        <taxon>Neopterygii</taxon>
        <taxon>Teleostei</taxon>
        <taxon>Osteoglossocephala</taxon>
        <taxon>Osteoglossomorpha</taxon>
        <taxon>Osteoglossiformes</taxon>
        <taxon>Osteoglossidae</taxon>
        <taxon>Scleropages</taxon>
    </lineage>
</organism>
<dbReference type="GO" id="GO:0005886">
    <property type="term" value="C:plasma membrane"/>
    <property type="evidence" value="ECO:0007669"/>
    <property type="project" value="UniProtKB-SubCell"/>
</dbReference>
<evidence type="ECO:0000313" key="8">
    <source>
        <dbReference type="Ensembl" id="ENSSFOP00015005162.1"/>
    </source>
</evidence>
<evidence type="ECO:0000256" key="7">
    <source>
        <dbReference type="SAM" id="Coils"/>
    </source>
</evidence>
<dbReference type="AlphaFoldDB" id="A0A8C9R4H5"/>
<keyword evidence="4 7" id="KW-0175">Coiled coil</keyword>
<dbReference type="Pfam" id="PF03285">
    <property type="entry name" value="Paralemmin"/>
    <property type="match status" value="1"/>
</dbReference>
<name>A0A8C9R4H5_SCLFO</name>
<keyword evidence="3" id="KW-0597">Phosphoprotein</keyword>
<dbReference type="InterPro" id="IPR004965">
    <property type="entry name" value="Paralemmin"/>
</dbReference>
<dbReference type="PANTHER" id="PTHR10498:SF24">
    <property type="entry name" value="A-KINASE ANCHOR PROTEIN 2 ISOFORM 3 (AKAP2)"/>
    <property type="match status" value="1"/>
</dbReference>
<feature type="coiled-coil region" evidence="7">
    <location>
        <begin position="10"/>
        <end position="114"/>
    </location>
</feature>
<dbReference type="PANTHER" id="PTHR10498">
    <property type="entry name" value="PARALEMMIN-RELATED"/>
    <property type="match status" value="1"/>
</dbReference>
<accession>A0A8C9R4H5</accession>
<reference evidence="8 9" key="1">
    <citation type="submission" date="2019-04" db="EMBL/GenBank/DDBJ databases">
        <authorList>
            <consortium name="Wellcome Sanger Institute Data Sharing"/>
        </authorList>
    </citation>
    <scope>NUCLEOTIDE SEQUENCE [LARGE SCALE GENOMIC DNA]</scope>
</reference>
<evidence type="ECO:0000256" key="6">
    <source>
        <dbReference type="ARBA" id="ARBA00023288"/>
    </source>
</evidence>
<protein>
    <submittedName>
        <fullName evidence="8">PALM2 and AKAP2 fusion</fullName>
    </submittedName>
</protein>
<reference evidence="8" key="2">
    <citation type="submission" date="2025-08" db="UniProtKB">
        <authorList>
            <consortium name="Ensembl"/>
        </authorList>
    </citation>
    <scope>IDENTIFICATION</scope>
</reference>
<proteinExistence type="predicted"/>
<evidence type="ECO:0000256" key="4">
    <source>
        <dbReference type="ARBA" id="ARBA00023054"/>
    </source>
</evidence>
<evidence type="ECO:0000256" key="2">
    <source>
        <dbReference type="ARBA" id="ARBA00022475"/>
    </source>
</evidence>
<comment type="subcellular location">
    <subcellularLocation>
        <location evidence="1">Cell membrane</location>
        <topology evidence="1">Lipid-anchor</topology>
        <orientation evidence="1">Cytoplasmic side</orientation>
    </subcellularLocation>
</comment>
<evidence type="ECO:0000256" key="1">
    <source>
        <dbReference type="ARBA" id="ARBA00004342"/>
    </source>
</evidence>
<evidence type="ECO:0000256" key="5">
    <source>
        <dbReference type="ARBA" id="ARBA00023136"/>
    </source>
</evidence>
<evidence type="ECO:0000313" key="9">
    <source>
        <dbReference type="Proteomes" id="UP000694397"/>
    </source>
</evidence>